<evidence type="ECO:0000313" key="1">
    <source>
        <dbReference type="EMBL" id="RXZ31314.1"/>
    </source>
</evidence>
<name>A0A4V1QNY8_9SPHN</name>
<accession>A0A4V1QNY8</accession>
<organism evidence="1 2">
    <name type="scientific">Sphingomonas desiccabilis</name>
    <dbReference type="NCBI Taxonomy" id="429134"/>
    <lineage>
        <taxon>Bacteria</taxon>
        <taxon>Pseudomonadati</taxon>
        <taxon>Pseudomonadota</taxon>
        <taxon>Alphaproteobacteria</taxon>
        <taxon>Sphingomonadales</taxon>
        <taxon>Sphingomonadaceae</taxon>
        <taxon>Sphingomonas</taxon>
    </lineage>
</organism>
<evidence type="ECO:0000313" key="2">
    <source>
        <dbReference type="Proteomes" id="UP000292347"/>
    </source>
</evidence>
<dbReference type="OrthoDB" id="7573438at2"/>
<protein>
    <submittedName>
        <fullName evidence="1">Uncharacterized protein</fullName>
    </submittedName>
</protein>
<sequence>MQRLLRRSDRESADDVRNERPAEVSPDLAYELQSKLLDQLATVSVAGAGLAITLIGSLLQGAPGSVWISVIFFGLAALTAVGGNVRLIDGIFNRKAVLRRSRLDVQLAMAMIGAAAGFLSMEIYSQSDRSSQHPPAVQEGKAPVASRQVADPRL</sequence>
<gene>
    <name evidence="1" type="ORF">EO081_08615</name>
</gene>
<keyword evidence="2" id="KW-1185">Reference proteome</keyword>
<reference evidence="1 2" key="1">
    <citation type="submission" date="2019-01" db="EMBL/GenBank/DDBJ databases">
        <title>Sphingomonas mucosissima sp. nov. and Sphingomonas desiccabilis sp. nov., from biological soil crusts in the Colorado Plateau, USA.</title>
        <authorList>
            <person name="Zhu D."/>
        </authorList>
    </citation>
    <scope>NUCLEOTIDE SEQUENCE [LARGE SCALE GENOMIC DNA]</scope>
    <source>
        <strain evidence="1 2">CP1D</strain>
    </source>
</reference>
<comment type="caution">
    <text evidence="1">The sequence shown here is derived from an EMBL/GenBank/DDBJ whole genome shotgun (WGS) entry which is preliminary data.</text>
</comment>
<dbReference type="AlphaFoldDB" id="A0A4V1QNY8"/>
<dbReference type="RefSeq" id="WP_129341568.1">
    <property type="nucleotide sequence ID" value="NZ_JACIDD010000002.1"/>
</dbReference>
<dbReference type="EMBL" id="SDPT01000002">
    <property type="protein sequence ID" value="RXZ31314.1"/>
    <property type="molecule type" value="Genomic_DNA"/>
</dbReference>
<dbReference type="Proteomes" id="UP000292347">
    <property type="component" value="Unassembled WGS sequence"/>
</dbReference>
<proteinExistence type="predicted"/>